<accession>A0A2P9E0S5</accession>
<organism evidence="3 4">
    <name type="scientific">Escherichia coli</name>
    <dbReference type="NCBI Taxonomy" id="562"/>
    <lineage>
        <taxon>Bacteria</taxon>
        <taxon>Pseudomonadati</taxon>
        <taxon>Pseudomonadota</taxon>
        <taxon>Gammaproteobacteria</taxon>
        <taxon>Enterobacterales</taxon>
        <taxon>Enterobacteriaceae</taxon>
        <taxon>Escherichia</taxon>
    </lineage>
</organism>
<evidence type="ECO:0000313" key="4">
    <source>
        <dbReference type="Proteomes" id="UP000310671"/>
    </source>
</evidence>
<keyword evidence="1" id="KW-0694">RNA-binding</keyword>
<reference evidence="4" key="1">
    <citation type="submission" date="2018-02" db="EMBL/GenBank/DDBJ databases">
        <authorList>
            <person name="Cea G.-C."/>
            <person name="William W."/>
        </authorList>
    </citation>
    <scope>NUCLEOTIDE SEQUENCE [LARGE SCALE GENOMIC DNA]</scope>
    <source>
        <strain evidence="4">730</strain>
        <plasmid evidence="4">rcs37_pii</plasmid>
    </source>
</reference>
<dbReference type="Pfam" id="PF04352">
    <property type="entry name" value="ProQ"/>
    <property type="match status" value="1"/>
</dbReference>
<dbReference type="CDD" id="cd00236">
    <property type="entry name" value="FinO_conjug_rep"/>
    <property type="match status" value="1"/>
</dbReference>
<dbReference type="GO" id="GO:0003723">
    <property type="term" value="F:RNA binding"/>
    <property type="evidence" value="ECO:0007669"/>
    <property type="project" value="UniProtKB-KW"/>
</dbReference>
<dbReference type="Proteomes" id="UP000310671">
    <property type="component" value="Plasmid rcs37_pii"/>
</dbReference>
<dbReference type="InterPro" id="IPR016103">
    <property type="entry name" value="ProQ/FinO"/>
</dbReference>
<dbReference type="AlphaFoldDB" id="A0A2P9E0S5"/>
<dbReference type="EMBL" id="LT985231">
    <property type="protein sequence ID" value="SPD97007.1"/>
    <property type="molecule type" value="Genomic_DNA"/>
</dbReference>
<evidence type="ECO:0000256" key="1">
    <source>
        <dbReference type="ARBA" id="ARBA00022884"/>
    </source>
</evidence>
<feature type="domain" description="ProQ/FinO" evidence="2">
    <location>
        <begin position="66"/>
        <end position="183"/>
    </location>
</feature>
<evidence type="ECO:0000259" key="2">
    <source>
        <dbReference type="SMART" id="SM00945"/>
    </source>
</evidence>
<evidence type="ECO:0000313" key="3">
    <source>
        <dbReference type="EMBL" id="SPD97007.1"/>
    </source>
</evidence>
<geneLocation type="plasmid" evidence="4">
    <name>rcs37_pii</name>
</geneLocation>
<gene>
    <name evidence="3" type="ORF">RCS37_PII0035</name>
</gene>
<dbReference type="SUPFAM" id="SSF48657">
    <property type="entry name" value="FinO-like"/>
    <property type="match status" value="1"/>
</dbReference>
<dbReference type="InterPro" id="IPR036442">
    <property type="entry name" value="ProQ/FinO_sf"/>
</dbReference>
<keyword evidence="3" id="KW-0614">Plasmid</keyword>
<name>A0A2P9E0S5_ECOLX</name>
<dbReference type="Gene3D" id="1.10.1710.10">
    <property type="entry name" value="ProQ/FinO domain"/>
    <property type="match status" value="1"/>
</dbReference>
<sequence length="187" mass="20985">MVKKRRTFSLPSLSEKTDIIAPVFTEQTAESAPAGINSSAVETHIPEAPARKKKKKRHRFPRPSHWTREYTHECVEKIKALFPHLRAEGGGFIPLKIGINNDISAFLAEHPETELTMDEWLCAVSCITSRRVYLQRTAVAGVPRYGLDGHPKGQVSDSEAQSAGRRLATLEQKWLRMQAQQENISGQ</sequence>
<protein>
    <recommendedName>
        <fullName evidence="2">ProQ/FinO domain-containing protein</fullName>
    </recommendedName>
</protein>
<dbReference type="SMART" id="SM00945">
    <property type="entry name" value="ProQ"/>
    <property type="match status" value="1"/>
</dbReference>
<proteinExistence type="predicted"/>